<sequence length="156" mass="17832">MFKPLLEKVYPNKHDKSMHEYRTRHEWQQVDTTTPSRILALPFPSNRVNYVSEGFPASPWQVQDDAGTVPYTGRRMSAFEPLWFITNATSSVSQGPDCVAEPLQFPSSRLMPLGWTDTWVRGSGRKAYEERNIASTNGTPPPRYITTAPNRTKNRM</sequence>
<proteinExistence type="predicted"/>
<evidence type="ECO:0000313" key="3">
    <source>
        <dbReference type="Proteomes" id="UP000246991"/>
    </source>
</evidence>
<feature type="region of interest" description="Disordered" evidence="1">
    <location>
        <begin position="130"/>
        <end position="156"/>
    </location>
</feature>
<name>A0A317T205_9PEZI</name>
<comment type="caution">
    <text evidence="2">The sequence shown here is derived from an EMBL/GenBank/DDBJ whole genome shotgun (WGS) entry which is preliminary data.</text>
</comment>
<evidence type="ECO:0000313" key="2">
    <source>
        <dbReference type="EMBL" id="PWW80718.1"/>
    </source>
</evidence>
<dbReference type="AlphaFoldDB" id="A0A317T205"/>
<accession>A0A317T205</accession>
<dbReference type="EMBL" id="PYWC01000001">
    <property type="protein sequence ID" value="PWW80718.1"/>
    <property type="molecule type" value="Genomic_DNA"/>
</dbReference>
<feature type="compositionally biased region" description="Polar residues" evidence="1">
    <location>
        <begin position="147"/>
        <end position="156"/>
    </location>
</feature>
<gene>
    <name evidence="2" type="ORF">C7212DRAFT_340848</name>
</gene>
<organism evidence="2 3">
    <name type="scientific">Tuber magnatum</name>
    <name type="common">white Piedmont truffle</name>
    <dbReference type="NCBI Taxonomy" id="42249"/>
    <lineage>
        <taxon>Eukaryota</taxon>
        <taxon>Fungi</taxon>
        <taxon>Dikarya</taxon>
        <taxon>Ascomycota</taxon>
        <taxon>Pezizomycotina</taxon>
        <taxon>Pezizomycetes</taxon>
        <taxon>Pezizales</taxon>
        <taxon>Tuberaceae</taxon>
        <taxon>Tuber</taxon>
    </lineage>
</organism>
<keyword evidence="3" id="KW-1185">Reference proteome</keyword>
<reference evidence="2 3" key="1">
    <citation type="submission" date="2018-03" db="EMBL/GenBank/DDBJ databases">
        <title>Genomes of Pezizomycetes fungi and the evolution of truffles.</title>
        <authorList>
            <person name="Murat C."/>
            <person name="Payen T."/>
            <person name="Noel B."/>
            <person name="Kuo A."/>
            <person name="Martin F.M."/>
        </authorList>
    </citation>
    <scope>NUCLEOTIDE SEQUENCE [LARGE SCALE GENOMIC DNA]</scope>
    <source>
        <strain evidence="2">091103-1</strain>
    </source>
</reference>
<evidence type="ECO:0000256" key="1">
    <source>
        <dbReference type="SAM" id="MobiDB-lite"/>
    </source>
</evidence>
<protein>
    <submittedName>
        <fullName evidence="2">Uncharacterized protein</fullName>
    </submittedName>
</protein>
<dbReference type="Proteomes" id="UP000246991">
    <property type="component" value="Unassembled WGS sequence"/>
</dbReference>